<name>A0ABV3W1K2_9BACI</name>
<keyword evidence="1" id="KW-0732">Signal</keyword>
<reference evidence="2 3" key="1">
    <citation type="submission" date="2024-07" db="EMBL/GenBank/DDBJ databases">
        <title>Characterization of a bacterium isolated from hydrolysated instant sea cucumber by whole-genome sequencing and metabolomics.</title>
        <authorList>
            <person name="Luo X."/>
            <person name="Zhang Z."/>
            <person name="Zheng Z."/>
            <person name="Zhang W."/>
            <person name="Ming T."/>
            <person name="Jiao L."/>
            <person name="Su X."/>
            <person name="Kong F."/>
            <person name="Xu J."/>
        </authorList>
    </citation>
    <scope>NUCLEOTIDE SEQUENCE [LARGE SCALE GENOMIC DNA]</scope>
    <source>
        <strain evidence="2 3">XL-2024</strain>
    </source>
</reference>
<proteinExistence type="predicted"/>
<gene>
    <name evidence="2" type="ORF">AB1300_17500</name>
</gene>
<feature type="signal peptide" evidence="1">
    <location>
        <begin position="1"/>
        <end position="24"/>
    </location>
</feature>
<organism evidence="2 3">
    <name type="scientific">Lysinibacillus xylanilyticus</name>
    <dbReference type="NCBI Taxonomy" id="582475"/>
    <lineage>
        <taxon>Bacteria</taxon>
        <taxon>Bacillati</taxon>
        <taxon>Bacillota</taxon>
        <taxon>Bacilli</taxon>
        <taxon>Bacillales</taxon>
        <taxon>Bacillaceae</taxon>
        <taxon>Lysinibacillus</taxon>
    </lineage>
</organism>
<comment type="caution">
    <text evidence="2">The sequence shown here is derived from an EMBL/GenBank/DDBJ whole genome shotgun (WGS) entry which is preliminary data.</text>
</comment>
<evidence type="ECO:0000256" key="1">
    <source>
        <dbReference type="SAM" id="SignalP"/>
    </source>
</evidence>
<protein>
    <submittedName>
        <fullName evidence="2">Uncharacterized protein</fullName>
    </submittedName>
</protein>
<evidence type="ECO:0000313" key="2">
    <source>
        <dbReference type="EMBL" id="MEX3746919.1"/>
    </source>
</evidence>
<evidence type="ECO:0000313" key="3">
    <source>
        <dbReference type="Proteomes" id="UP001558534"/>
    </source>
</evidence>
<accession>A0ABV3W1K2</accession>
<sequence>MKKLFIVLLAAFLFAVVNPTKSEAKVMYDGAEVVKGQTGKMTFKKDIKVYKKNPDGSFDSLMVKRNNFFKTYDIEKYDGKTFYQMGQYRVQATDLVVFKEVPIDIRASFYNNPAYVNINHQGLKFEGVYNLDYGELLTVGKREDACRPKIFVVSIGKGKLNYHLCAGDIEGEDVITPGILDSTDIRIFEKIIRNKGSYILTEDTEQYSGPMITKYHGKELKGTVFYSPGIEINGYLMVGDVNFGFIPANLLKPVEDK</sequence>
<feature type="chain" id="PRO_5046043599" evidence="1">
    <location>
        <begin position="25"/>
        <end position="257"/>
    </location>
</feature>
<dbReference type="EMBL" id="JBFRHK010000011">
    <property type="protein sequence ID" value="MEX3746919.1"/>
    <property type="molecule type" value="Genomic_DNA"/>
</dbReference>
<dbReference type="Proteomes" id="UP001558534">
    <property type="component" value="Unassembled WGS sequence"/>
</dbReference>
<keyword evidence="3" id="KW-1185">Reference proteome</keyword>
<dbReference type="RefSeq" id="WP_368637493.1">
    <property type="nucleotide sequence ID" value="NZ_JBFRHK010000011.1"/>
</dbReference>